<evidence type="ECO:0000256" key="2">
    <source>
        <dbReference type="SAM" id="MobiDB-lite"/>
    </source>
</evidence>
<protein>
    <submittedName>
        <fullName evidence="4">Uncharacterized protein</fullName>
    </submittedName>
</protein>
<reference evidence="4 5" key="1">
    <citation type="submission" date="2023-08" db="EMBL/GenBank/DDBJ databases">
        <title>A Necator americanus chromosomal reference genome.</title>
        <authorList>
            <person name="Ilik V."/>
            <person name="Petrzelkova K.J."/>
            <person name="Pardy F."/>
            <person name="Fuh T."/>
            <person name="Niatou-Singa F.S."/>
            <person name="Gouil Q."/>
            <person name="Baker L."/>
            <person name="Ritchie M.E."/>
            <person name="Jex A.R."/>
            <person name="Gazzola D."/>
            <person name="Li H."/>
            <person name="Toshio Fujiwara R."/>
            <person name="Zhan B."/>
            <person name="Aroian R.V."/>
            <person name="Pafco B."/>
            <person name="Schwarz E.M."/>
        </authorList>
    </citation>
    <scope>NUCLEOTIDE SEQUENCE [LARGE SCALE GENOMIC DNA]</scope>
    <source>
        <strain evidence="4 5">Aroian</strain>
        <tissue evidence="4">Whole animal</tissue>
    </source>
</reference>
<sequence length="321" mass="37556">MISFKSFSGIRSNKRFLPNFLLWTIHYFFYSLLLFNSIAELQPNIKLATKILPYNEWYMVSMEPSGENEDDANSPVKPFEFTRESLEALDKDALVEKLVSLVDQLNETKDRAQRATRREYLARLQAIQREQKLSDLMRERNDAFYCNGNTRQQLLDPFYYEPYISMKEKMAARDKTIAEHEETINTLKCSEDMKLLHKLVKSREDFSKKCRDYEYNVYRRSSLHNNLNLANSALHAVVKEKKGSPQELVEKDANIADLYKEIYQLRDELSEDVVFDDIDLEEDAKPEMNHSVHDELEKKPQSDTVPTEDDNDVVILDDVGA</sequence>
<evidence type="ECO:0000256" key="1">
    <source>
        <dbReference type="SAM" id="Coils"/>
    </source>
</evidence>
<accession>A0ABR1BMG7</accession>
<name>A0ABR1BMG7_NECAM</name>
<feature type="transmembrane region" description="Helical" evidence="3">
    <location>
        <begin position="20"/>
        <end position="39"/>
    </location>
</feature>
<keyword evidence="3" id="KW-0472">Membrane</keyword>
<keyword evidence="5" id="KW-1185">Reference proteome</keyword>
<gene>
    <name evidence="4" type="primary">Necator_chrI.g655</name>
    <name evidence="4" type="ORF">RB195_004533</name>
</gene>
<proteinExistence type="predicted"/>
<keyword evidence="3" id="KW-0812">Transmembrane</keyword>
<keyword evidence="3" id="KW-1133">Transmembrane helix</keyword>
<feature type="coiled-coil region" evidence="1">
    <location>
        <begin position="91"/>
        <end position="118"/>
    </location>
</feature>
<feature type="region of interest" description="Disordered" evidence="2">
    <location>
        <begin position="284"/>
        <end position="321"/>
    </location>
</feature>
<evidence type="ECO:0000313" key="5">
    <source>
        <dbReference type="Proteomes" id="UP001303046"/>
    </source>
</evidence>
<keyword evidence="1" id="KW-0175">Coiled coil</keyword>
<dbReference type="EMBL" id="JAVFWL010000001">
    <property type="protein sequence ID" value="KAK6726266.1"/>
    <property type="molecule type" value="Genomic_DNA"/>
</dbReference>
<organism evidence="4 5">
    <name type="scientific">Necator americanus</name>
    <name type="common">Human hookworm</name>
    <dbReference type="NCBI Taxonomy" id="51031"/>
    <lineage>
        <taxon>Eukaryota</taxon>
        <taxon>Metazoa</taxon>
        <taxon>Ecdysozoa</taxon>
        <taxon>Nematoda</taxon>
        <taxon>Chromadorea</taxon>
        <taxon>Rhabditida</taxon>
        <taxon>Rhabditina</taxon>
        <taxon>Rhabditomorpha</taxon>
        <taxon>Strongyloidea</taxon>
        <taxon>Ancylostomatidae</taxon>
        <taxon>Bunostominae</taxon>
        <taxon>Necator</taxon>
    </lineage>
</organism>
<evidence type="ECO:0000313" key="4">
    <source>
        <dbReference type="EMBL" id="KAK6726266.1"/>
    </source>
</evidence>
<evidence type="ECO:0000256" key="3">
    <source>
        <dbReference type="SAM" id="Phobius"/>
    </source>
</evidence>
<comment type="caution">
    <text evidence="4">The sequence shown here is derived from an EMBL/GenBank/DDBJ whole genome shotgun (WGS) entry which is preliminary data.</text>
</comment>
<feature type="compositionally biased region" description="Basic and acidic residues" evidence="2">
    <location>
        <begin position="284"/>
        <end position="301"/>
    </location>
</feature>
<dbReference type="Proteomes" id="UP001303046">
    <property type="component" value="Unassembled WGS sequence"/>
</dbReference>